<dbReference type="PROSITE" id="PS00061">
    <property type="entry name" value="ADH_SHORT"/>
    <property type="match status" value="1"/>
</dbReference>
<comment type="similarity">
    <text evidence="1">Belongs to the short-chain dehydrogenases/reductases (SDR) family.</text>
</comment>
<dbReference type="RefSeq" id="XP_031394935.1">
    <property type="nucleotide sequence ID" value="XM_031539075.1"/>
</dbReference>
<dbReference type="OrthoDB" id="47007at2759"/>
<dbReference type="AlphaFoldDB" id="A0A6P8DEE7"/>
<reference evidence="2" key="1">
    <citation type="journal article" date="2020" name="Plant Biotechnol. J.">
        <title>The pomegranate (Punica granatum L.) draft genome dissects genetic divergence between soft- and hard-seeded cultivars.</title>
        <authorList>
            <person name="Luo X."/>
            <person name="Li H."/>
            <person name="Wu Z."/>
            <person name="Yao W."/>
            <person name="Zhao P."/>
            <person name="Cao D."/>
            <person name="Yu H."/>
            <person name="Li K."/>
            <person name="Poudel K."/>
            <person name="Zhao D."/>
            <person name="Zhang F."/>
            <person name="Xia X."/>
            <person name="Chen L."/>
            <person name="Wang Q."/>
            <person name="Jing D."/>
            <person name="Cao S."/>
        </authorList>
    </citation>
    <scope>NUCLEOTIDE SEQUENCE [LARGE SCALE GENOMIC DNA]</scope>
    <source>
        <strain evidence="2">cv. Tunisia</strain>
    </source>
</reference>
<dbReference type="InterPro" id="IPR036291">
    <property type="entry name" value="NAD(P)-bd_dom_sf"/>
</dbReference>
<dbReference type="Pfam" id="PF00106">
    <property type="entry name" value="adh_short"/>
    <property type="match status" value="1"/>
</dbReference>
<dbReference type="SUPFAM" id="SSF51735">
    <property type="entry name" value="NAD(P)-binding Rossmann-fold domains"/>
    <property type="match status" value="1"/>
</dbReference>
<organism evidence="2 3">
    <name type="scientific">Punica granatum</name>
    <name type="common">Pomegranate</name>
    <dbReference type="NCBI Taxonomy" id="22663"/>
    <lineage>
        <taxon>Eukaryota</taxon>
        <taxon>Viridiplantae</taxon>
        <taxon>Streptophyta</taxon>
        <taxon>Embryophyta</taxon>
        <taxon>Tracheophyta</taxon>
        <taxon>Spermatophyta</taxon>
        <taxon>Magnoliopsida</taxon>
        <taxon>eudicotyledons</taxon>
        <taxon>Gunneridae</taxon>
        <taxon>Pentapetalae</taxon>
        <taxon>rosids</taxon>
        <taxon>malvids</taxon>
        <taxon>Myrtales</taxon>
        <taxon>Lythraceae</taxon>
        <taxon>Punica</taxon>
    </lineage>
</organism>
<evidence type="ECO:0000256" key="1">
    <source>
        <dbReference type="RuleBase" id="RU000363"/>
    </source>
</evidence>
<sequence>MNEIKLFSSAIFSLLPPRIHPPPPALSTHIPAMEGPAKSQLEPWRQLPDKVVMVTGASSGLGHDFCLDLARAGCRVLAAARRVDRLRSLCDEINALPSSDSGTEPGGHRAVALELDISADGPTIERSVQRAWDAFGRIDALVNNAGIRGNVKSPLDLSEEEWDQTVNTNAKGSWLVTKYVCIRMRGSGRGGSVIFISSIAGLNRGQLPGALAYTCSKAAVNAMTRVMAVELGPYKIRVNSISPGLFKSEITEGLMQKDWLNNVALKTVPLQDHGTVDPALTSLVRYLIHDSSEYVSGNIFIVDAGATLPGVPIFSSL</sequence>
<keyword evidence="2" id="KW-1185">Reference proteome</keyword>
<dbReference type="InterPro" id="IPR020904">
    <property type="entry name" value="Sc_DH/Rdtase_CS"/>
</dbReference>
<dbReference type="Proteomes" id="UP000515151">
    <property type="component" value="Chromosome 4"/>
</dbReference>
<reference evidence="3" key="2">
    <citation type="submission" date="2025-08" db="UniProtKB">
        <authorList>
            <consortium name="RefSeq"/>
        </authorList>
    </citation>
    <scope>IDENTIFICATION</scope>
    <source>
        <tissue evidence="3">Leaf</tissue>
    </source>
</reference>
<dbReference type="FunFam" id="3.40.50.720:FF:000084">
    <property type="entry name" value="Short-chain dehydrogenase reductase"/>
    <property type="match status" value="1"/>
</dbReference>
<protein>
    <submittedName>
        <fullName evidence="3">Uncharacterized protein LOC116206255</fullName>
    </submittedName>
</protein>
<dbReference type="PRINTS" id="PR00081">
    <property type="entry name" value="GDHRDH"/>
</dbReference>
<name>A0A6P8DEE7_PUNGR</name>
<evidence type="ECO:0000313" key="2">
    <source>
        <dbReference type="Proteomes" id="UP000515151"/>
    </source>
</evidence>
<evidence type="ECO:0000313" key="3">
    <source>
        <dbReference type="RefSeq" id="XP_031394935.1"/>
    </source>
</evidence>
<dbReference type="CDD" id="cd05233">
    <property type="entry name" value="SDR_c"/>
    <property type="match status" value="1"/>
</dbReference>
<gene>
    <name evidence="3" type="primary">LOC116206255</name>
</gene>
<dbReference type="GeneID" id="116206255"/>
<accession>A0A6P8DEE7</accession>
<dbReference type="PANTHER" id="PTHR44375">
    <property type="entry name" value="BETA-KETOACYL-ACP REDUCTASE-LIKE PROTEIN-RELATED"/>
    <property type="match status" value="1"/>
</dbReference>
<dbReference type="PRINTS" id="PR00080">
    <property type="entry name" value="SDRFAMILY"/>
</dbReference>
<dbReference type="InterPro" id="IPR002347">
    <property type="entry name" value="SDR_fam"/>
</dbReference>
<proteinExistence type="inferred from homology"/>
<dbReference type="PANTHER" id="PTHR44375:SF2">
    <property type="entry name" value="BETA-KETOACYL-ACP REDUCTASE-LIKE PROTEIN-RELATED"/>
    <property type="match status" value="1"/>
</dbReference>
<dbReference type="Gene3D" id="3.40.50.720">
    <property type="entry name" value="NAD(P)-binding Rossmann-like Domain"/>
    <property type="match status" value="1"/>
</dbReference>